<dbReference type="PROSITE" id="PS51257">
    <property type="entry name" value="PROKAR_LIPOPROTEIN"/>
    <property type="match status" value="1"/>
</dbReference>
<comment type="caution">
    <text evidence="3">The sequence shown here is derived from an EMBL/GenBank/DDBJ whole genome shotgun (WGS) entry which is preliminary data.</text>
</comment>
<keyword evidence="4" id="KW-1185">Reference proteome</keyword>
<keyword evidence="2" id="KW-0732">Signal</keyword>
<evidence type="ECO:0000256" key="2">
    <source>
        <dbReference type="SAM" id="SignalP"/>
    </source>
</evidence>
<dbReference type="RefSeq" id="WP_377507582.1">
    <property type="nucleotide sequence ID" value="NZ_JBHULU010000015.1"/>
</dbReference>
<feature type="region of interest" description="Disordered" evidence="1">
    <location>
        <begin position="115"/>
        <end position="179"/>
    </location>
</feature>
<sequence length="179" mass="20757">MKKILYPIFALSTVLFLTTSCAEDTGTSTEVEYANEDESVNPNHIRGYGDREPGGAPPSSPEADQMYGFEVDRYSGEFVSDLGLDEDLATEMVKIYYDRSRQLSELEQRYQYTDTARMGGQTDEAATNTQPLTESQMREEQERIDRETDQRVKEKLSPEQYKEYEKNRSKYHRMNRTNE</sequence>
<dbReference type="Proteomes" id="UP001597544">
    <property type="component" value="Unassembled WGS sequence"/>
</dbReference>
<feature type="compositionally biased region" description="Basic residues" evidence="1">
    <location>
        <begin position="169"/>
        <end position="179"/>
    </location>
</feature>
<reference evidence="4" key="1">
    <citation type="journal article" date="2019" name="Int. J. Syst. Evol. Microbiol.">
        <title>The Global Catalogue of Microorganisms (GCM) 10K type strain sequencing project: providing services to taxonomists for standard genome sequencing and annotation.</title>
        <authorList>
            <consortium name="The Broad Institute Genomics Platform"/>
            <consortium name="The Broad Institute Genome Sequencing Center for Infectious Disease"/>
            <person name="Wu L."/>
            <person name="Ma J."/>
        </authorList>
    </citation>
    <scope>NUCLEOTIDE SEQUENCE [LARGE SCALE GENOMIC DNA]</scope>
    <source>
        <strain evidence="4">KCTC 42498</strain>
    </source>
</reference>
<dbReference type="EMBL" id="JBHULU010000015">
    <property type="protein sequence ID" value="MFD2514618.1"/>
    <property type="molecule type" value="Genomic_DNA"/>
</dbReference>
<feature type="signal peptide" evidence="2">
    <location>
        <begin position="1"/>
        <end position="22"/>
    </location>
</feature>
<organism evidence="3 4">
    <name type="scientific">Pontibacter locisalis</name>
    <dbReference type="NCBI Taxonomy" id="1719035"/>
    <lineage>
        <taxon>Bacteria</taxon>
        <taxon>Pseudomonadati</taxon>
        <taxon>Bacteroidota</taxon>
        <taxon>Cytophagia</taxon>
        <taxon>Cytophagales</taxon>
        <taxon>Hymenobacteraceae</taxon>
        <taxon>Pontibacter</taxon>
    </lineage>
</organism>
<feature type="compositionally biased region" description="Basic and acidic residues" evidence="1">
    <location>
        <begin position="136"/>
        <end position="168"/>
    </location>
</feature>
<protein>
    <submittedName>
        <fullName evidence="3">Uncharacterized protein</fullName>
    </submittedName>
</protein>
<evidence type="ECO:0000256" key="1">
    <source>
        <dbReference type="SAM" id="MobiDB-lite"/>
    </source>
</evidence>
<proteinExistence type="predicted"/>
<accession>A0ABW5IME9</accession>
<name>A0ABW5IME9_9BACT</name>
<feature type="region of interest" description="Disordered" evidence="1">
    <location>
        <begin position="40"/>
        <end position="65"/>
    </location>
</feature>
<feature type="chain" id="PRO_5046008610" evidence="2">
    <location>
        <begin position="23"/>
        <end position="179"/>
    </location>
</feature>
<evidence type="ECO:0000313" key="3">
    <source>
        <dbReference type="EMBL" id="MFD2514618.1"/>
    </source>
</evidence>
<evidence type="ECO:0000313" key="4">
    <source>
        <dbReference type="Proteomes" id="UP001597544"/>
    </source>
</evidence>
<gene>
    <name evidence="3" type="ORF">ACFSRY_12145</name>
</gene>
<feature type="compositionally biased region" description="Polar residues" evidence="1">
    <location>
        <begin position="124"/>
        <end position="135"/>
    </location>
</feature>